<proteinExistence type="predicted"/>
<evidence type="ECO:0000313" key="1">
    <source>
        <dbReference type="EMBL" id="CAL5224112.1"/>
    </source>
</evidence>
<accession>A0ABP1G2L6</accession>
<name>A0ABP1G2L6_9CHLO</name>
<dbReference type="EMBL" id="CAXHTA020000010">
    <property type="protein sequence ID" value="CAL5224112.1"/>
    <property type="molecule type" value="Genomic_DNA"/>
</dbReference>
<organism evidence="1 2">
    <name type="scientific">Coccomyxa viridis</name>
    <dbReference type="NCBI Taxonomy" id="1274662"/>
    <lineage>
        <taxon>Eukaryota</taxon>
        <taxon>Viridiplantae</taxon>
        <taxon>Chlorophyta</taxon>
        <taxon>core chlorophytes</taxon>
        <taxon>Trebouxiophyceae</taxon>
        <taxon>Trebouxiophyceae incertae sedis</taxon>
        <taxon>Coccomyxaceae</taxon>
        <taxon>Coccomyxa</taxon>
    </lineage>
</organism>
<sequence length="97" mass="11213">MIKQRLPQSSLVDLCIDKVASGCERLTSLEGLPEELTFAIFEAVLAKGKLTPRLLELFWKTDHDTIRQRVTALRIQWVPPVLPTTRNLWLHERPGFY</sequence>
<dbReference type="Proteomes" id="UP001497392">
    <property type="component" value="Unassembled WGS sequence"/>
</dbReference>
<keyword evidence="2" id="KW-1185">Reference proteome</keyword>
<comment type="caution">
    <text evidence="1">The sequence shown here is derived from an EMBL/GenBank/DDBJ whole genome shotgun (WGS) entry which is preliminary data.</text>
</comment>
<gene>
    <name evidence="1" type="primary">g6744</name>
    <name evidence="1" type="ORF">VP750_LOCUS5771</name>
</gene>
<evidence type="ECO:0000313" key="2">
    <source>
        <dbReference type="Proteomes" id="UP001497392"/>
    </source>
</evidence>
<reference evidence="1 2" key="1">
    <citation type="submission" date="2024-06" db="EMBL/GenBank/DDBJ databases">
        <authorList>
            <person name="Kraege A."/>
            <person name="Thomma B."/>
        </authorList>
    </citation>
    <scope>NUCLEOTIDE SEQUENCE [LARGE SCALE GENOMIC DNA]</scope>
</reference>
<protein>
    <submittedName>
        <fullName evidence="1">G6744 protein</fullName>
    </submittedName>
</protein>